<dbReference type="Pfam" id="PF02146">
    <property type="entry name" value="SIR2"/>
    <property type="match status" value="1"/>
</dbReference>
<keyword evidence="3 4" id="KW-0479">Metal-binding</keyword>
<dbReference type="GO" id="GO:0005739">
    <property type="term" value="C:mitochondrion"/>
    <property type="evidence" value="ECO:0007669"/>
    <property type="project" value="UniProtKB-SubCell"/>
</dbReference>
<dbReference type="PANTHER" id="PTHR11085:SF10">
    <property type="entry name" value="NAD-DEPENDENT PROTEIN DEACYLASE SIRTUIN-5, MITOCHONDRIAL-RELATED"/>
    <property type="match status" value="1"/>
</dbReference>
<comment type="similarity">
    <text evidence="3">Belongs to the sirtuin family. Class III subfamily.</text>
</comment>
<dbReference type="InterPro" id="IPR027546">
    <property type="entry name" value="Sirtuin_class_III"/>
</dbReference>
<comment type="function">
    <text evidence="3">NAD-dependent lysine demalonylase, desuccinylase and deglutarylase that specifically removes malonyl, succinyl and glutaryl groups on target proteins. Has weak NAD-dependent protein deacetylase activity; however this activity may not be physiologically relevant in vivo.</text>
</comment>
<dbReference type="EC" id="2.3.1.-" evidence="3"/>
<proteinExistence type="inferred from homology"/>
<feature type="active site" description="Proton acceptor" evidence="3 4">
    <location>
        <position position="148"/>
    </location>
</feature>
<dbReference type="Gene3D" id="3.30.1600.10">
    <property type="entry name" value="SIR2/SIRT2 'Small Domain"/>
    <property type="match status" value="1"/>
</dbReference>
<keyword evidence="1 3" id="KW-0808">Transferase</keyword>
<dbReference type="InterPro" id="IPR026591">
    <property type="entry name" value="Sirtuin_cat_small_dom_sf"/>
</dbReference>
<dbReference type="InterPro" id="IPR003000">
    <property type="entry name" value="Sirtuin"/>
</dbReference>
<evidence type="ECO:0000256" key="1">
    <source>
        <dbReference type="ARBA" id="ARBA00022679"/>
    </source>
</evidence>
<feature type="binding site" evidence="4">
    <location>
        <position position="198"/>
    </location>
    <ligand>
        <name>Zn(2+)</name>
        <dbReference type="ChEBI" id="CHEBI:29105"/>
    </ligand>
</feature>
<feature type="binding site" evidence="3">
    <location>
        <begin position="264"/>
        <end position="266"/>
    </location>
    <ligand>
        <name>NAD(+)</name>
        <dbReference type="ChEBI" id="CHEBI:57540"/>
    </ligand>
</feature>
<keyword evidence="7" id="KW-1185">Reference proteome</keyword>
<dbReference type="GO" id="GO:0070403">
    <property type="term" value="F:NAD+ binding"/>
    <property type="evidence" value="ECO:0007669"/>
    <property type="project" value="UniProtKB-UniRule"/>
</dbReference>
<comment type="catalytic activity">
    <reaction evidence="3">
        <text>N(6)-succinyl-L-lysyl-[protein] + NAD(+) + H2O = 2''-O-succinyl-ADP-D-ribose + nicotinamide + L-lysyl-[protein]</text>
        <dbReference type="Rhea" id="RHEA:47668"/>
        <dbReference type="Rhea" id="RHEA-COMP:9752"/>
        <dbReference type="Rhea" id="RHEA-COMP:11877"/>
        <dbReference type="ChEBI" id="CHEBI:15377"/>
        <dbReference type="ChEBI" id="CHEBI:17154"/>
        <dbReference type="ChEBI" id="CHEBI:29969"/>
        <dbReference type="ChEBI" id="CHEBI:57540"/>
        <dbReference type="ChEBI" id="CHEBI:87830"/>
        <dbReference type="ChEBI" id="CHEBI:87832"/>
    </reaction>
</comment>
<dbReference type="PROSITE" id="PS50305">
    <property type="entry name" value="SIRTUIN"/>
    <property type="match status" value="1"/>
</dbReference>
<accession>A0ABD1FA81</accession>
<evidence type="ECO:0000256" key="4">
    <source>
        <dbReference type="PROSITE-ProRule" id="PRU00236"/>
    </source>
</evidence>
<reference evidence="6 7" key="1">
    <citation type="submission" date="2024-05" db="EMBL/GenBank/DDBJ databases">
        <title>Genetic variation in Jamaican populations of the coffee berry borer (Hypothenemus hampei).</title>
        <authorList>
            <person name="Errbii M."/>
            <person name="Myrie A."/>
        </authorList>
    </citation>
    <scope>NUCLEOTIDE SEQUENCE [LARGE SCALE GENOMIC DNA]</scope>
    <source>
        <strain evidence="6">JA-Hopewell-2020-01-JO</strain>
        <tissue evidence="6">Whole body</tissue>
    </source>
</reference>
<feature type="binding site" evidence="3">
    <location>
        <begin position="238"/>
        <end position="240"/>
    </location>
    <ligand>
        <name>NAD(+)</name>
        <dbReference type="ChEBI" id="CHEBI:57540"/>
    </ligand>
</feature>
<name>A0ABD1FA81_HYPHA</name>
<dbReference type="Proteomes" id="UP001566132">
    <property type="component" value="Unassembled WGS sequence"/>
</dbReference>
<comment type="catalytic activity">
    <reaction evidence="3">
        <text>N(6)-malonyl-L-lysyl-[protein] + NAD(+) + H2O = 2''-O-malonyl-ADP-D-ribose + nicotinamide + L-lysyl-[protein]</text>
        <dbReference type="Rhea" id="RHEA:47672"/>
        <dbReference type="Rhea" id="RHEA-COMP:9752"/>
        <dbReference type="Rhea" id="RHEA-COMP:11878"/>
        <dbReference type="ChEBI" id="CHEBI:15377"/>
        <dbReference type="ChEBI" id="CHEBI:17154"/>
        <dbReference type="ChEBI" id="CHEBI:29969"/>
        <dbReference type="ChEBI" id="CHEBI:57540"/>
        <dbReference type="ChEBI" id="CHEBI:87831"/>
        <dbReference type="ChEBI" id="CHEBI:87833"/>
    </reaction>
</comment>
<keyword evidence="3 4" id="KW-0862">Zinc</keyword>
<comment type="catalytic activity">
    <reaction evidence="3">
        <text>N(6)-glutaryl-L-lysyl-[protein] + NAD(+) + H2O = 2''-O-glutaryl-ADP-D-ribose + nicotinamide + L-lysyl-[protein]</text>
        <dbReference type="Rhea" id="RHEA:47664"/>
        <dbReference type="Rhea" id="RHEA-COMP:9752"/>
        <dbReference type="Rhea" id="RHEA-COMP:11875"/>
        <dbReference type="ChEBI" id="CHEBI:15377"/>
        <dbReference type="ChEBI" id="CHEBI:17154"/>
        <dbReference type="ChEBI" id="CHEBI:29969"/>
        <dbReference type="ChEBI" id="CHEBI:57540"/>
        <dbReference type="ChEBI" id="CHEBI:87828"/>
        <dbReference type="ChEBI" id="CHEBI:87829"/>
    </reaction>
</comment>
<gene>
    <name evidence="6" type="ORF">ABEB36_003547</name>
</gene>
<dbReference type="GO" id="GO:0036054">
    <property type="term" value="F:protein-malonyllysine demalonylase activity"/>
    <property type="evidence" value="ECO:0007669"/>
    <property type="project" value="UniProtKB-UniRule"/>
</dbReference>
<sequence>MYFVTKTFSILRCKSQLAINKMNSVKFNDYSAFKDILNKSKNIIVLTGAGVSAESGIPIFRGSGGLWRKYKATSLATPEAFHANPGLVWEFYHYRRTVAFAASPNKAHLALARYEAECKKLGKQFTIITQNVDGLHHKAGAENVIELHGSLRKVRCTSCKKVEVNLDNPICEILKNRGDPSADEKNLPPIAKDELPKCKECGKLLRPHIVWFGENLEGHVLSQAQNLVESCDLCLIVGTSSIVYPAAAFGQIVAERGQPVAEFNLNEEPAQDMFNFHFSGPCGTTLPIALGYE</sequence>
<comment type="cofactor">
    <cofactor evidence="3">
        <name>Zn(2+)</name>
        <dbReference type="ChEBI" id="CHEBI:29105"/>
    </cofactor>
    <text evidence="3">Binds 1 zinc ion per subunit.</text>
</comment>
<comment type="subcellular location">
    <subcellularLocation>
        <location evidence="3">Mitochondrion</location>
    </subcellularLocation>
</comment>
<dbReference type="InterPro" id="IPR029035">
    <property type="entry name" value="DHS-like_NAD/FAD-binding_dom"/>
</dbReference>
<comment type="caution">
    <text evidence="3">Lacks conserved residue(s) required for the propagation of feature annotation.</text>
</comment>
<feature type="binding site" evidence="4">
    <location>
        <position position="159"/>
    </location>
    <ligand>
        <name>Zn(2+)</name>
        <dbReference type="ChEBI" id="CHEBI:29105"/>
    </ligand>
</feature>
<keyword evidence="2 3" id="KW-0520">NAD</keyword>
<feature type="binding site" evidence="3 4">
    <location>
        <position position="201"/>
    </location>
    <ligand>
        <name>Zn(2+)</name>
        <dbReference type="ChEBI" id="CHEBI:29105"/>
    </ligand>
</feature>
<dbReference type="Gene3D" id="3.40.50.1220">
    <property type="entry name" value="TPP-binding domain"/>
    <property type="match status" value="1"/>
</dbReference>
<evidence type="ECO:0000256" key="2">
    <source>
        <dbReference type="ARBA" id="ARBA00023027"/>
    </source>
</evidence>
<dbReference type="NCBIfam" id="NF001753">
    <property type="entry name" value="PRK00481.1-3"/>
    <property type="match status" value="1"/>
</dbReference>
<organism evidence="6 7">
    <name type="scientific">Hypothenemus hampei</name>
    <name type="common">Coffee berry borer</name>
    <dbReference type="NCBI Taxonomy" id="57062"/>
    <lineage>
        <taxon>Eukaryota</taxon>
        <taxon>Metazoa</taxon>
        <taxon>Ecdysozoa</taxon>
        <taxon>Arthropoda</taxon>
        <taxon>Hexapoda</taxon>
        <taxon>Insecta</taxon>
        <taxon>Pterygota</taxon>
        <taxon>Neoptera</taxon>
        <taxon>Endopterygota</taxon>
        <taxon>Coleoptera</taxon>
        <taxon>Polyphaga</taxon>
        <taxon>Cucujiformia</taxon>
        <taxon>Curculionidae</taxon>
        <taxon>Scolytinae</taxon>
        <taxon>Hypothenemus</taxon>
    </lineage>
</organism>
<dbReference type="GO" id="GO:0034979">
    <property type="term" value="F:NAD-dependent protein lysine deacetylase activity"/>
    <property type="evidence" value="ECO:0007669"/>
    <property type="project" value="UniProtKB-UniRule"/>
</dbReference>
<feature type="binding site" evidence="3 4">
    <location>
        <position position="156"/>
    </location>
    <ligand>
        <name>Zn(2+)</name>
        <dbReference type="ChEBI" id="CHEBI:29105"/>
    </ligand>
</feature>
<feature type="binding site" evidence="3">
    <location>
        <position position="92"/>
    </location>
    <ligand>
        <name>substrate</name>
    </ligand>
</feature>
<dbReference type="InterPro" id="IPR026590">
    <property type="entry name" value="Ssirtuin_cat_dom"/>
</dbReference>
<evidence type="ECO:0000259" key="5">
    <source>
        <dbReference type="PROSITE" id="PS50305"/>
    </source>
</evidence>
<comment type="caution">
    <text evidence="6">The sequence shown here is derived from an EMBL/GenBank/DDBJ whole genome shotgun (WGS) entry which is preliminary data.</text>
</comment>
<dbReference type="PANTHER" id="PTHR11085">
    <property type="entry name" value="NAD-DEPENDENT PROTEIN DEACYLASE SIRTUIN-5, MITOCHONDRIAL-RELATED"/>
    <property type="match status" value="1"/>
</dbReference>
<feature type="domain" description="Deacetylase sirtuin-type" evidence="5">
    <location>
        <begin position="23"/>
        <end position="293"/>
    </location>
</feature>
<dbReference type="EMBL" id="JBDJPC010000002">
    <property type="protein sequence ID" value="KAL1514261.1"/>
    <property type="molecule type" value="Genomic_DNA"/>
</dbReference>
<feature type="binding site" evidence="3">
    <location>
        <position position="282"/>
    </location>
    <ligand>
        <name>NAD(+)</name>
        <dbReference type="ChEBI" id="CHEBI:57540"/>
    </ligand>
</feature>
<evidence type="ECO:0000256" key="3">
    <source>
        <dbReference type="HAMAP-Rule" id="MF_03160"/>
    </source>
</evidence>
<evidence type="ECO:0000313" key="7">
    <source>
        <dbReference type="Proteomes" id="UP001566132"/>
    </source>
</evidence>
<dbReference type="InterPro" id="IPR050134">
    <property type="entry name" value="NAD-dep_sirtuin_deacylases"/>
</dbReference>
<feature type="binding site" evidence="3">
    <location>
        <position position="95"/>
    </location>
    <ligand>
        <name>substrate</name>
    </ligand>
</feature>
<comment type="domain">
    <text evidence="3">In contrast to class I sirtuins, class III sirtuins have only weak deacetylase activity. Difference in substrate specificity is probably due to a larger hydrophobic pocket with 2 residues (Tyr-92 and Arg-95) that bind to malonylated and succinylated substrates and define the specificity.</text>
</comment>
<dbReference type="CDD" id="cd01412">
    <property type="entry name" value="SIRT5_Af1_CobB"/>
    <property type="match status" value="1"/>
</dbReference>
<dbReference type="GO" id="GO:0008270">
    <property type="term" value="F:zinc ion binding"/>
    <property type="evidence" value="ECO:0007669"/>
    <property type="project" value="UniProtKB-UniRule"/>
</dbReference>
<dbReference type="SUPFAM" id="SSF52467">
    <property type="entry name" value="DHS-like NAD/FAD-binding domain"/>
    <property type="match status" value="1"/>
</dbReference>
<dbReference type="HAMAP" id="MF_01121">
    <property type="entry name" value="Sirtuin_ClassIII"/>
    <property type="match status" value="1"/>
</dbReference>
<feature type="binding site" evidence="3">
    <location>
        <begin position="130"/>
        <end position="133"/>
    </location>
    <ligand>
        <name>NAD(+)</name>
        <dbReference type="ChEBI" id="CHEBI:57540"/>
    </ligand>
</feature>
<dbReference type="GO" id="GO:0036055">
    <property type="term" value="F:protein-succinyllysine desuccinylase activity"/>
    <property type="evidence" value="ECO:0007669"/>
    <property type="project" value="UniProtKB-UniRule"/>
</dbReference>
<evidence type="ECO:0000313" key="6">
    <source>
        <dbReference type="EMBL" id="KAL1514261.1"/>
    </source>
</evidence>
<protein>
    <recommendedName>
        <fullName evidence="3">NAD-dependent protein deacylase</fullName>
        <ecNumber evidence="3">2.3.1.-</ecNumber>
    </recommendedName>
    <alternativeName>
        <fullName evidence="3">Regulatory protein SIR2 homolog 5</fullName>
    </alternativeName>
</protein>
<dbReference type="AlphaFoldDB" id="A0ABD1FA81"/>
<keyword evidence="3" id="KW-0496">Mitochondrion</keyword>